<organism evidence="2 3">
    <name type="scientific">Aliiglaciecola litoralis</name>
    <dbReference type="NCBI Taxonomy" id="582857"/>
    <lineage>
        <taxon>Bacteria</taxon>
        <taxon>Pseudomonadati</taxon>
        <taxon>Pseudomonadota</taxon>
        <taxon>Gammaproteobacteria</taxon>
        <taxon>Alteromonadales</taxon>
        <taxon>Alteromonadaceae</taxon>
        <taxon>Aliiglaciecola</taxon>
    </lineage>
</organism>
<accession>A0ABP3WNT1</accession>
<dbReference type="RefSeq" id="WP_343856605.1">
    <property type="nucleotide sequence ID" value="NZ_BAAAFD010000002.1"/>
</dbReference>
<reference evidence="3" key="1">
    <citation type="journal article" date="2019" name="Int. J. Syst. Evol. Microbiol.">
        <title>The Global Catalogue of Microorganisms (GCM) 10K type strain sequencing project: providing services to taxonomists for standard genome sequencing and annotation.</title>
        <authorList>
            <consortium name="The Broad Institute Genomics Platform"/>
            <consortium name="The Broad Institute Genome Sequencing Center for Infectious Disease"/>
            <person name="Wu L."/>
            <person name="Ma J."/>
        </authorList>
    </citation>
    <scope>NUCLEOTIDE SEQUENCE [LARGE SCALE GENOMIC DNA]</scope>
    <source>
        <strain evidence="3">JCM 15896</strain>
    </source>
</reference>
<dbReference type="PROSITE" id="PS51257">
    <property type="entry name" value="PROKAR_LIPOPROTEIN"/>
    <property type="match status" value="1"/>
</dbReference>
<feature type="signal peptide" evidence="1">
    <location>
        <begin position="1"/>
        <end position="31"/>
    </location>
</feature>
<feature type="chain" id="PRO_5047163315" evidence="1">
    <location>
        <begin position="32"/>
        <end position="151"/>
    </location>
</feature>
<dbReference type="EMBL" id="BAAAFD010000002">
    <property type="protein sequence ID" value="GAA0853739.1"/>
    <property type="molecule type" value="Genomic_DNA"/>
</dbReference>
<evidence type="ECO:0000313" key="3">
    <source>
        <dbReference type="Proteomes" id="UP001500359"/>
    </source>
</evidence>
<comment type="caution">
    <text evidence="2">The sequence shown here is derived from an EMBL/GenBank/DDBJ whole genome shotgun (WGS) entry which is preliminary data.</text>
</comment>
<evidence type="ECO:0000313" key="2">
    <source>
        <dbReference type="EMBL" id="GAA0853739.1"/>
    </source>
</evidence>
<proteinExistence type="predicted"/>
<evidence type="ECO:0000256" key="1">
    <source>
        <dbReference type="SAM" id="SignalP"/>
    </source>
</evidence>
<name>A0ABP3WNT1_9ALTE</name>
<protein>
    <submittedName>
        <fullName evidence="2">Uncharacterized protein</fullName>
    </submittedName>
</protein>
<keyword evidence="3" id="KW-1185">Reference proteome</keyword>
<dbReference type="Proteomes" id="UP001500359">
    <property type="component" value="Unassembled WGS sequence"/>
</dbReference>
<keyword evidence="1" id="KW-0732">Signal</keyword>
<gene>
    <name evidence="2" type="ORF">GCM10009114_07210</name>
</gene>
<sequence length="151" mass="16691">MRQMPIHFRGNKSVLAIIMALFMSACVQKDAQIDAQGADDSAALPVSKQLPDAILEQADPEADAEQAITALDFRLLAFANKVISFPGIDGQTYSVEWVEKHCGIRYLQGAGDTVQIGQDTSRRSALKHYASRYNKRVLEGCLVFQKNYSEP</sequence>